<proteinExistence type="predicted"/>
<keyword evidence="2" id="KW-1185">Reference proteome</keyword>
<dbReference type="SUPFAM" id="SSF48371">
    <property type="entry name" value="ARM repeat"/>
    <property type="match status" value="1"/>
</dbReference>
<name>A0ABS8WCT3_9GAMM</name>
<organism evidence="1 2">
    <name type="scientific">Motilimonas cestriensis</name>
    <dbReference type="NCBI Taxonomy" id="2742685"/>
    <lineage>
        <taxon>Bacteria</taxon>
        <taxon>Pseudomonadati</taxon>
        <taxon>Pseudomonadota</taxon>
        <taxon>Gammaproteobacteria</taxon>
        <taxon>Alteromonadales</taxon>
        <taxon>Alteromonadales genera incertae sedis</taxon>
        <taxon>Motilimonas</taxon>
    </lineage>
</organism>
<dbReference type="Gene3D" id="1.25.10.10">
    <property type="entry name" value="Leucine-rich Repeat Variant"/>
    <property type="match status" value="1"/>
</dbReference>
<comment type="caution">
    <text evidence="1">The sequence shown here is derived from an EMBL/GenBank/DDBJ whole genome shotgun (WGS) entry which is preliminary data.</text>
</comment>
<accession>A0ABS8WCT3</accession>
<reference evidence="1 2" key="1">
    <citation type="journal article" date="2022" name="Environ. Microbiol. Rep.">
        <title>Eco-phylogenetic analyses reveal divergent evolution of vitamin B12 metabolism in the marine bacterial family 'Psychromonadaceae'.</title>
        <authorList>
            <person name="Jin X."/>
            <person name="Yang Y."/>
            <person name="Cao H."/>
            <person name="Gao B."/>
            <person name="Zhao Z."/>
        </authorList>
    </citation>
    <scope>NUCLEOTIDE SEQUENCE [LARGE SCALE GENOMIC DNA]</scope>
    <source>
        <strain evidence="1 2">MKS20</strain>
    </source>
</reference>
<dbReference type="EMBL" id="JAIMJA010000018">
    <property type="protein sequence ID" value="MCE2596353.1"/>
    <property type="molecule type" value="Genomic_DNA"/>
</dbReference>
<dbReference type="Proteomes" id="UP001201273">
    <property type="component" value="Unassembled WGS sequence"/>
</dbReference>
<dbReference type="RefSeq" id="WP_233053997.1">
    <property type="nucleotide sequence ID" value="NZ_JAIMJA010000018.1"/>
</dbReference>
<gene>
    <name evidence="1" type="ORF">K6Y31_16250</name>
</gene>
<protein>
    <submittedName>
        <fullName evidence="1">Uncharacterized protein</fullName>
    </submittedName>
</protein>
<evidence type="ECO:0000313" key="2">
    <source>
        <dbReference type="Proteomes" id="UP001201273"/>
    </source>
</evidence>
<evidence type="ECO:0000313" key="1">
    <source>
        <dbReference type="EMBL" id="MCE2596353.1"/>
    </source>
</evidence>
<sequence>MTLNEIYQAETCPPKTQWLPELIAASREEIDNFVASENTQAWFLNGVFHHRLDNDDKVCQSIFQHPNCPPRLIAIAQRFKPEWIVDSPALALIQLGMLDPDGKKEWEATKSSLAHKELAMFIYSGLFQQERRYILNHYTYDKDHFDEILVLCANRNRYQEYRQGLMRNLFALTPQFIFDAFADEAKTPITLAAFQPIQALANRLAAMKVTELEFVAQRDDLTLEIQHFLASHHSVKVKKRLLENKWADETVLLQLAQDLNAKIAEMAKKKLSKERLSELNQALTTTALNNKLDDKALLDLLRIEAVSTQALLEIATTAKPLWCCAATLHKSATQEVFNAAGQREDLPNWAKIGIALHTQDAAQIDALIATDNKDLWFALSDNPNLSAAQAETLIVKSKDEVIWCGIANTFIDNHEVLDIILNQRGKKVLWQKHLKMLLDPDTSSKDVVKIQGKTNPHGIVFSRLMARHARCPINFIIRLAAYFPQDTKLNTKYVLKLQEDPESAQAEQYSTGKIENLLMTGEGYSFVYEWVLENLTDERDIRRCISVPRLNPNKVRHLAISADDETLRRFVATSARKYSFYEYRMLATIGNATTLKSLIKSEYIDNDSLKELLEHNDSSVKTHALKLAKKRKLNVNISTPIKKKPRQNSLGNKPERVELAKETSDLALLTILASDKTRDVREQVTNNKHVSPELLLLLVADKDDLVTLYALRQLKEFTLSKSESERLQRVLKDIFVDDNRAERLRVEAAKVIDDGVLLASQFINGASDLDKVILAKSNCSEFLDRAFFAAQRGDINIHYPSLASNKHLNPLHVNQLINSKDKQVRKNIACYQRLDDDQILRLCHDNELIVYHLASSEHLDLNCLPTWALCKAYHYTSRGTVRERVAQALELRGIKSHKIIMTLPNLLKLFGLKMSVKNFNKKLLEKGLVEITNTAHHSVKPINRERFSDKAYLYGHDTDFPGNMFTPLYYPHSFAELLALLEIEVKEPVS</sequence>
<dbReference type="InterPro" id="IPR011989">
    <property type="entry name" value="ARM-like"/>
</dbReference>
<dbReference type="InterPro" id="IPR016024">
    <property type="entry name" value="ARM-type_fold"/>
</dbReference>